<gene>
    <name evidence="1" type="ORF">S03H2_40222</name>
</gene>
<dbReference type="EMBL" id="BARU01024923">
    <property type="protein sequence ID" value="GAH54880.1"/>
    <property type="molecule type" value="Genomic_DNA"/>
</dbReference>
<sequence length="142" mass="16252">MDVIVDELKLTDETDSANFELSLGGTKVNNNIYFNRGAAETVTKWQVLSPIRGQSFGVREINKLIQRTFRVDTIKKSRQRYRPITQPMGPEGIVYGDKVINVRNLRRKDVYPRENAINYVANGEIGVVEGQVKTAKIKWPWL</sequence>
<comment type="caution">
    <text evidence="1">The sequence shown here is derived from an EMBL/GenBank/DDBJ whole genome shotgun (WGS) entry which is preliminary data.</text>
</comment>
<accession>X1HCT0</accession>
<reference evidence="1" key="1">
    <citation type="journal article" date="2014" name="Front. Microbiol.">
        <title>High frequency of phylogenetically diverse reductive dehalogenase-homologous genes in deep subseafloor sedimentary metagenomes.</title>
        <authorList>
            <person name="Kawai M."/>
            <person name="Futagami T."/>
            <person name="Toyoda A."/>
            <person name="Takaki Y."/>
            <person name="Nishi S."/>
            <person name="Hori S."/>
            <person name="Arai W."/>
            <person name="Tsubouchi T."/>
            <person name="Morono Y."/>
            <person name="Uchiyama I."/>
            <person name="Ito T."/>
            <person name="Fujiyama A."/>
            <person name="Inagaki F."/>
            <person name="Takami H."/>
        </authorList>
    </citation>
    <scope>NUCLEOTIDE SEQUENCE</scope>
    <source>
        <strain evidence="1">Expedition CK06-06</strain>
    </source>
</reference>
<dbReference type="AlphaFoldDB" id="X1HCT0"/>
<evidence type="ECO:0000313" key="1">
    <source>
        <dbReference type="EMBL" id="GAH54880.1"/>
    </source>
</evidence>
<feature type="non-terminal residue" evidence="1">
    <location>
        <position position="142"/>
    </location>
</feature>
<proteinExistence type="predicted"/>
<name>X1HCT0_9ZZZZ</name>
<organism evidence="1">
    <name type="scientific">marine sediment metagenome</name>
    <dbReference type="NCBI Taxonomy" id="412755"/>
    <lineage>
        <taxon>unclassified sequences</taxon>
        <taxon>metagenomes</taxon>
        <taxon>ecological metagenomes</taxon>
    </lineage>
</organism>
<protein>
    <submittedName>
        <fullName evidence="1">Uncharacterized protein</fullName>
    </submittedName>
</protein>